<feature type="non-terminal residue" evidence="3">
    <location>
        <position position="1"/>
    </location>
</feature>
<evidence type="ECO:0000313" key="4">
    <source>
        <dbReference type="Proteomes" id="UP000708208"/>
    </source>
</evidence>
<protein>
    <recommendedName>
        <fullName evidence="2">Guanylate-binding protein N-terminal domain-containing protein</fullName>
    </recommendedName>
</protein>
<keyword evidence="1" id="KW-0812">Transmembrane</keyword>
<evidence type="ECO:0000313" key="3">
    <source>
        <dbReference type="EMBL" id="CAG7827162.1"/>
    </source>
</evidence>
<dbReference type="Pfam" id="PF02263">
    <property type="entry name" value="GBP"/>
    <property type="match status" value="2"/>
</dbReference>
<comment type="caution">
    <text evidence="3">The sequence shown here is derived from an EMBL/GenBank/DDBJ whole genome shotgun (WGS) entry which is preliminary data.</text>
</comment>
<dbReference type="EMBL" id="CAJVCH010542473">
    <property type="protein sequence ID" value="CAG7827162.1"/>
    <property type="molecule type" value="Genomic_DNA"/>
</dbReference>
<dbReference type="GO" id="GO:0003924">
    <property type="term" value="F:GTPase activity"/>
    <property type="evidence" value="ECO:0007669"/>
    <property type="project" value="InterPro"/>
</dbReference>
<feature type="transmembrane region" description="Helical" evidence="1">
    <location>
        <begin position="44"/>
        <end position="68"/>
    </location>
</feature>
<dbReference type="Proteomes" id="UP000708208">
    <property type="component" value="Unassembled WGS sequence"/>
</dbReference>
<dbReference type="OrthoDB" id="7788754at2759"/>
<dbReference type="GO" id="GO:0005525">
    <property type="term" value="F:GTP binding"/>
    <property type="evidence" value="ECO:0007669"/>
    <property type="project" value="InterPro"/>
</dbReference>
<keyword evidence="4" id="KW-1185">Reference proteome</keyword>
<accession>A0A8J2L1G3</accession>
<gene>
    <name evidence="3" type="ORF">AFUS01_LOCUS37162</name>
</gene>
<dbReference type="AlphaFoldDB" id="A0A8J2L1G3"/>
<keyword evidence="1" id="KW-1133">Transmembrane helix</keyword>
<feature type="domain" description="Guanylate-binding protein N-terminal" evidence="2">
    <location>
        <begin position="196"/>
        <end position="297"/>
    </location>
</feature>
<evidence type="ECO:0000259" key="2">
    <source>
        <dbReference type="Pfam" id="PF02263"/>
    </source>
</evidence>
<dbReference type="InterPro" id="IPR015894">
    <property type="entry name" value="Guanylate-bd_N"/>
</dbReference>
<name>A0A8J2L1G3_9HEXA</name>
<feature type="transmembrane region" description="Helical" evidence="1">
    <location>
        <begin position="80"/>
        <end position="99"/>
    </location>
</feature>
<feature type="domain" description="Guanylate-binding protein N-terminal" evidence="2">
    <location>
        <begin position="321"/>
        <end position="432"/>
    </location>
</feature>
<proteinExistence type="predicted"/>
<dbReference type="PANTHER" id="PTHR10751">
    <property type="entry name" value="GUANYLATE BINDING PROTEIN"/>
    <property type="match status" value="1"/>
</dbReference>
<sequence length="562" mass="65444">YEFNFWLQQFIRIDLKESGSQHPPVKLFHKYRMLSIMITQYNQYLFLTWPCFVYINWANHCLFTFITIKSHEDLGTIGNIFFPGWVIFWILIELFAYYVPGKVAENSVNFTSSTLLRLKVGVMSLESHSLKSLRPFGVQDLNTIISPVDDNTDHFDRQYMSVLLSHSAYLSHADNYECLKFSATMPPLQILDIGRERFEINVQNFNTVLDKVPDKPVVLLSINGCMREGKSYVLSYFIRYLKHQGNDDWFTAILEDHESFNWKSGSTRDTIGINIWSEPFITKVDGREVAVILLDSQEENVLKNIQEYSKYAAAIASKSPKHQDTKPYFMFLIRDFEFVEEFDYGFHNKHIRPKRELNNPKNYYHGVFTDTNEMHEENREVRGVITECYKDIGMFLMPRPGTKFIKNGKKFSPDKEFQELLKEMTEHVMSNLVIKRIGTKEVTGTTLKAHIQSWADLCKSKEFPKAETIQEKQMECENNAAYEKALDHFGKKCDEMVMSSASGNIQENFSKKLRPLVHEAVELYKTSRTLGDDNDVRNYVLKLALNCAKNFNGRFGENVHSQ</sequence>
<organism evidence="3 4">
    <name type="scientific">Allacma fusca</name>
    <dbReference type="NCBI Taxonomy" id="39272"/>
    <lineage>
        <taxon>Eukaryota</taxon>
        <taxon>Metazoa</taxon>
        <taxon>Ecdysozoa</taxon>
        <taxon>Arthropoda</taxon>
        <taxon>Hexapoda</taxon>
        <taxon>Collembola</taxon>
        <taxon>Symphypleona</taxon>
        <taxon>Sminthuridae</taxon>
        <taxon>Allacma</taxon>
    </lineage>
</organism>
<evidence type="ECO:0000256" key="1">
    <source>
        <dbReference type="SAM" id="Phobius"/>
    </source>
</evidence>
<keyword evidence="1" id="KW-0472">Membrane</keyword>
<reference evidence="3" key="1">
    <citation type="submission" date="2021-06" db="EMBL/GenBank/DDBJ databases">
        <authorList>
            <person name="Hodson N. C."/>
            <person name="Mongue J. A."/>
            <person name="Jaron S. K."/>
        </authorList>
    </citation>
    <scope>NUCLEOTIDE SEQUENCE</scope>
</reference>